<dbReference type="RefSeq" id="WP_336496169.1">
    <property type="nucleotide sequence ID" value="NZ_JBAWSY010000001.1"/>
</dbReference>
<accession>A0ABU8F0V5</accession>
<reference evidence="2 3" key="1">
    <citation type="submission" date="2024-01" db="EMBL/GenBank/DDBJ databases">
        <title>Seven novel Bacillus-like species.</title>
        <authorList>
            <person name="Liu G."/>
        </authorList>
    </citation>
    <scope>NUCLEOTIDE SEQUENCE [LARGE SCALE GENOMIC DNA]</scope>
    <source>
        <strain evidence="2 3">FJAT-51614</strain>
    </source>
</reference>
<feature type="domain" description="SbsC C-terminal" evidence="1">
    <location>
        <begin position="49"/>
        <end position="179"/>
    </location>
</feature>
<evidence type="ECO:0000259" key="1">
    <source>
        <dbReference type="Pfam" id="PF18058"/>
    </source>
</evidence>
<dbReference type="InterPro" id="IPR032710">
    <property type="entry name" value="NTF2-like_dom_sf"/>
</dbReference>
<evidence type="ECO:0000313" key="2">
    <source>
        <dbReference type="EMBL" id="MEI4768637.1"/>
    </source>
</evidence>
<proteinExistence type="predicted"/>
<protein>
    <recommendedName>
        <fullName evidence="1">SbsC C-terminal domain-containing protein</fullName>
    </recommendedName>
</protein>
<name>A0ABU8F0V5_9BACI</name>
<dbReference type="EMBL" id="JBAWSY010000001">
    <property type="protein sequence ID" value="MEI4768637.1"/>
    <property type="molecule type" value="Genomic_DNA"/>
</dbReference>
<keyword evidence="3" id="KW-1185">Reference proteome</keyword>
<sequence length="358" mass="41348">MKKLLFIVLAVVIIGTSLQLPLANAEAASISRVESFLKTAEQHAGALKWQSSYEITKEIKYPDMTVFNLTKNAYWKAYFEIEKLSENDKAKFEKRLHENVGIHLSRTTSYIDAITSGNKIANLTNQYNTLYASTPTSNMTVQKYHDLSTEIRKQAQILYHVYGKSTREAILAKYKKPGEKALLASKYVISSKIHLNYLDSLIANKATQSKVEANVAKFFDMQDMIKNEEIAADLYTTYYEIIRKDSNFLAQEKEIIEFFKKSTEYTNTEDVESLLGLYSQDFPDYLFLKNDMETTFKDFDLRYETLGIETHFVIDGMALVSHNEVETEQNESFEYNLTYLLEKDATGNWQFLDLIEFE</sequence>
<dbReference type="Gene3D" id="1.20.58.780">
    <property type="match status" value="1"/>
</dbReference>
<gene>
    <name evidence="2" type="ORF">WAX74_03055</name>
</gene>
<dbReference type="Pfam" id="PF18058">
    <property type="entry name" value="SbsC_C"/>
    <property type="match status" value="1"/>
</dbReference>
<evidence type="ECO:0000313" key="3">
    <source>
        <dbReference type="Proteomes" id="UP001364890"/>
    </source>
</evidence>
<comment type="caution">
    <text evidence="2">The sequence shown here is derived from an EMBL/GenBank/DDBJ whole genome shotgun (WGS) entry which is preliminary data.</text>
</comment>
<organism evidence="2 3">
    <name type="scientific">Psychrobacillus mangrovi</name>
    <dbReference type="NCBI Taxonomy" id="3117745"/>
    <lineage>
        <taxon>Bacteria</taxon>
        <taxon>Bacillati</taxon>
        <taxon>Bacillota</taxon>
        <taxon>Bacilli</taxon>
        <taxon>Bacillales</taxon>
        <taxon>Bacillaceae</taxon>
        <taxon>Psychrobacillus</taxon>
    </lineage>
</organism>
<dbReference type="SUPFAM" id="SSF54427">
    <property type="entry name" value="NTF2-like"/>
    <property type="match status" value="1"/>
</dbReference>
<dbReference type="InterPro" id="IPR041378">
    <property type="entry name" value="S-layer_SbsC_C"/>
</dbReference>
<dbReference type="Proteomes" id="UP001364890">
    <property type="component" value="Unassembled WGS sequence"/>
</dbReference>